<accession>A0ACC2NY53</accession>
<proteinExistence type="predicted"/>
<organism evidence="1 2">
    <name type="scientific">Eretmocerus hayati</name>
    <dbReference type="NCBI Taxonomy" id="131215"/>
    <lineage>
        <taxon>Eukaryota</taxon>
        <taxon>Metazoa</taxon>
        <taxon>Ecdysozoa</taxon>
        <taxon>Arthropoda</taxon>
        <taxon>Hexapoda</taxon>
        <taxon>Insecta</taxon>
        <taxon>Pterygota</taxon>
        <taxon>Neoptera</taxon>
        <taxon>Endopterygota</taxon>
        <taxon>Hymenoptera</taxon>
        <taxon>Apocrita</taxon>
        <taxon>Proctotrupomorpha</taxon>
        <taxon>Chalcidoidea</taxon>
        <taxon>Aphelinidae</taxon>
        <taxon>Aphelininae</taxon>
        <taxon>Eretmocerus</taxon>
    </lineage>
</organism>
<keyword evidence="2" id="KW-1185">Reference proteome</keyword>
<dbReference type="EMBL" id="CM056742">
    <property type="protein sequence ID" value="KAJ8676225.1"/>
    <property type="molecule type" value="Genomic_DNA"/>
</dbReference>
<protein>
    <submittedName>
        <fullName evidence="1">Uncharacterized protein</fullName>
    </submittedName>
</protein>
<sequence>MSLFGSIMGDFEDDPFFGPHMQRMNNMMSSMFDPFGMMGSSMMPGQQQQQNRMLSVGGMGGMAGMGGMPGMPAIGGMGGMGAMGGMQMMPFGFPPMPMNIGAMFSNLENMSQNPNCQSFTSSSIMTMTTGPDGRPQVYQESMSSRSAPGGIRETKKSVSDSRSGTRKMAIGHHIGERAHIIEREQNMHSGDQEERQDYINLEEEEAEDFNREWENKTKRVMGAIGGPSHRIHGPYGQGHHDNRPLALPSTSPSSSWESNDQARPRITARRAMRPSHSSRTDNGSSRIDKSEVNEKDEITIVDESTISTTTSTAATRKREHSPEPEQCSPSKRLSSGSPRSN</sequence>
<name>A0ACC2NY53_9HYME</name>
<dbReference type="Proteomes" id="UP001239111">
    <property type="component" value="Chromosome 2"/>
</dbReference>
<reference evidence="1" key="1">
    <citation type="submission" date="2023-04" db="EMBL/GenBank/DDBJ databases">
        <title>A chromosome-level genome assembly of the parasitoid wasp Eretmocerus hayati.</title>
        <authorList>
            <person name="Zhong Y."/>
            <person name="Liu S."/>
            <person name="Liu Y."/>
        </authorList>
    </citation>
    <scope>NUCLEOTIDE SEQUENCE</scope>
    <source>
        <strain evidence="1">ZJU_SS_LIU_2023</strain>
    </source>
</reference>
<gene>
    <name evidence="1" type="ORF">QAD02_012011</name>
</gene>
<evidence type="ECO:0000313" key="1">
    <source>
        <dbReference type="EMBL" id="KAJ8676225.1"/>
    </source>
</evidence>
<evidence type="ECO:0000313" key="2">
    <source>
        <dbReference type="Proteomes" id="UP001239111"/>
    </source>
</evidence>
<comment type="caution">
    <text evidence="1">The sequence shown here is derived from an EMBL/GenBank/DDBJ whole genome shotgun (WGS) entry which is preliminary data.</text>
</comment>